<dbReference type="SMART" id="SM00028">
    <property type="entry name" value="TPR"/>
    <property type="match status" value="5"/>
</dbReference>
<dbReference type="CDD" id="cd00082">
    <property type="entry name" value="HisKA"/>
    <property type="match status" value="1"/>
</dbReference>
<comment type="caution">
    <text evidence="6">The sequence shown here is derived from an EMBL/GenBank/DDBJ whole genome shotgun (WGS) entry which is preliminary data.</text>
</comment>
<dbReference type="SMART" id="SM00387">
    <property type="entry name" value="HATPase_c"/>
    <property type="match status" value="1"/>
</dbReference>
<keyword evidence="4" id="KW-0472">Membrane</keyword>
<dbReference type="InterPro" id="IPR011990">
    <property type="entry name" value="TPR-like_helical_dom_sf"/>
</dbReference>
<evidence type="ECO:0000313" key="7">
    <source>
        <dbReference type="Proteomes" id="UP000248198"/>
    </source>
</evidence>
<dbReference type="SUPFAM" id="SSF47384">
    <property type="entry name" value="Homodimeric domain of signal transducing histidine kinase"/>
    <property type="match status" value="1"/>
</dbReference>
<dbReference type="InterPro" id="IPR019734">
    <property type="entry name" value="TPR_rpt"/>
</dbReference>
<proteinExistence type="predicted"/>
<comment type="catalytic activity">
    <reaction evidence="1">
        <text>ATP + protein L-histidine = ADP + protein N-phospho-L-histidine.</text>
        <dbReference type="EC" id="2.7.13.3"/>
    </reaction>
</comment>
<dbReference type="Proteomes" id="UP000248198">
    <property type="component" value="Unassembled WGS sequence"/>
</dbReference>
<organism evidence="6 7">
    <name type="scientific">Pedobacter nutrimenti</name>
    <dbReference type="NCBI Taxonomy" id="1241337"/>
    <lineage>
        <taxon>Bacteria</taxon>
        <taxon>Pseudomonadati</taxon>
        <taxon>Bacteroidota</taxon>
        <taxon>Sphingobacteriia</taxon>
        <taxon>Sphingobacteriales</taxon>
        <taxon>Sphingobacteriaceae</taxon>
        <taxon>Pedobacter</taxon>
    </lineage>
</organism>
<name>A0A318UPR4_9SPHI</name>
<feature type="transmembrane region" description="Helical" evidence="4">
    <location>
        <begin position="391"/>
        <end position="410"/>
    </location>
</feature>
<reference evidence="6 7" key="1">
    <citation type="submission" date="2018-06" db="EMBL/GenBank/DDBJ databases">
        <title>Genomic Encyclopedia of Archaeal and Bacterial Type Strains, Phase II (KMG-II): from individual species to whole genera.</title>
        <authorList>
            <person name="Goeker M."/>
        </authorList>
    </citation>
    <scope>NUCLEOTIDE SEQUENCE [LARGE SCALE GENOMIC DNA]</scope>
    <source>
        <strain evidence="6 7">DSM 27372</strain>
    </source>
</reference>
<accession>A0A318UPR4</accession>
<dbReference type="Pfam" id="PF02518">
    <property type="entry name" value="HATPase_c"/>
    <property type="match status" value="1"/>
</dbReference>
<dbReference type="InterPro" id="IPR004358">
    <property type="entry name" value="Sig_transdc_His_kin-like_C"/>
</dbReference>
<dbReference type="Gene3D" id="1.10.287.130">
    <property type="match status" value="1"/>
</dbReference>
<dbReference type="InterPro" id="IPR003661">
    <property type="entry name" value="HisK_dim/P_dom"/>
</dbReference>
<keyword evidence="6" id="KW-0418">Kinase</keyword>
<dbReference type="OrthoDB" id="9810447at2"/>
<dbReference type="Gene3D" id="1.25.40.10">
    <property type="entry name" value="Tetratricopeptide repeat domain"/>
    <property type="match status" value="2"/>
</dbReference>
<evidence type="ECO:0000313" key="6">
    <source>
        <dbReference type="EMBL" id="PYF77118.1"/>
    </source>
</evidence>
<dbReference type="GO" id="GO:0000155">
    <property type="term" value="F:phosphorelay sensor kinase activity"/>
    <property type="evidence" value="ECO:0007669"/>
    <property type="project" value="InterPro"/>
</dbReference>
<evidence type="ECO:0000256" key="3">
    <source>
        <dbReference type="ARBA" id="ARBA00022553"/>
    </source>
</evidence>
<dbReference type="InterPro" id="IPR036097">
    <property type="entry name" value="HisK_dim/P_sf"/>
</dbReference>
<keyword evidence="6" id="KW-0808">Transferase</keyword>
<dbReference type="EC" id="2.7.13.3" evidence="2"/>
<keyword evidence="7" id="KW-1185">Reference proteome</keyword>
<evidence type="ECO:0000256" key="4">
    <source>
        <dbReference type="SAM" id="Phobius"/>
    </source>
</evidence>
<dbReference type="Gene3D" id="3.30.565.10">
    <property type="entry name" value="Histidine kinase-like ATPase, C-terminal domain"/>
    <property type="match status" value="1"/>
</dbReference>
<dbReference type="PROSITE" id="PS51257">
    <property type="entry name" value="PROKAR_LIPOPROTEIN"/>
    <property type="match status" value="1"/>
</dbReference>
<protein>
    <recommendedName>
        <fullName evidence="2">histidine kinase</fullName>
        <ecNumber evidence="2">2.7.13.3</ecNumber>
    </recommendedName>
</protein>
<evidence type="ECO:0000256" key="2">
    <source>
        <dbReference type="ARBA" id="ARBA00012438"/>
    </source>
</evidence>
<keyword evidence="3" id="KW-0597">Phosphoprotein</keyword>
<dbReference type="SUPFAM" id="SSF48452">
    <property type="entry name" value="TPR-like"/>
    <property type="match status" value="1"/>
</dbReference>
<dbReference type="EMBL" id="QKLU01000001">
    <property type="protein sequence ID" value="PYF77118.1"/>
    <property type="molecule type" value="Genomic_DNA"/>
</dbReference>
<dbReference type="InterPro" id="IPR003594">
    <property type="entry name" value="HATPase_dom"/>
</dbReference>
<dbReference type="InterPro" id="IPR036890">
    <property type="entry name" value="HATPase_C_sf"/>
</dbReference>
<dbReference type="PROSITE" id="PS50109">
    <property type="entry name" value="HIS_KIN"/>
    <property type="match status" value="1"/>
</dbReference>
<evidence type="ECO:0000259" key="5">
    <source>
        <dbReference type="PROSITE" id="PS50109"/>
    </source>
</evidence>
<feature type="domain" description="Histidine kinase" evidence="5">
    <location>
        <begin position="432"/>
        <end position="649"/>
    </location>
</feature>
<dbReference type="SUPFAM" id="SSF55874">
    <property type="entry name" value="ATPase domain of HSP90 chaperone/DNA topoisomerase II/histidine kinase"/>
    <property type="match status" value="1"/>
</dbReference>
<dbReference type="AlphaFoldDB" id="A0A318UPR4"/>
<dbReference type="InterPro" id="IPR005467">
    <property type="entry name" value="His_kinase_dom"/>
</dbReference>
<dbReference type="PANTHER" id="PTHR43547">
    <property type="entry name" value="TWO-COMPONENT HISTIDINE KINASE"/>
    <property type="match status" value="1"/>
</dbReference>
<dbReference type="PRINTS" id="PR00344">
    <property type="entry name" value="BCTRLSENSOR"/>
</dbReference>
<gene>
    <name evidence="6" type="ORF">B0O44_101597</name>
</gene>
<sequence length="649" mass="73576">MIRRYPHLFIVMSLLLVTGCKGYKKSKDRYFASENRCIELYRKKISLYWNNKPDSAIFYAEKGLNLAKKIKDRSSEAHFQIQIAGINEQYGNLKTAVDYQNHALLLFQVLGDSVSSLNVSSSIGLNKAKLGNLNQGRDLIQNSIRYFERHKDTLNLLGTYVRMGEWEEVKGDTPQAISWYQKAESLQSGNGSSDEFFLLIDKIAQLHSKLKQHQQATLYYQKGIDKSTFKTFTKKNIQFINHAANAMAADGKHEKAVVYHQWALKKATEAGLAEQQVYALIGLAANGDDKKTDLSIGHLKNALSIAHKIGHKQLSAEIYKGLSTVYRQQAKYKEALNMLEMHYKIIDSLKNANITHKINVLQSSYELSKTKLRVEQLELAEQEKIYQRNSLILITVAVLLVLVAFLLYLISIHKLNKKLKASNLLKDKLFSIIGHDLRNHVGGIAGLLAIMENEGLSSQEQVEMIPELRKQADASFDILTQLLQWGQSQIKGIQIEATEFSADQIIAKNTKALDKMLKDKSLSIVENYPKNLKVFGDVNHFDFIIRNLLSNAIKFSYPGKDIEITAIEQKENSEFIFSVKDYGKGISKHQQEQFISTELEVSFGTKGEKGTGIGLTLSKEFVRANRGKMWLESKEETGATFYFSWPARI</sequence>
<dbReference type="SUPFAM" id="SSF81901">
    <property type="entry name" value="HCP-like"/>
    <property type="match status" value="1"/>
</dbReference>
<keyword evidence="4" id="KW-0812">Transmembrane</keyword>
<evidence type="ECO:0000256" key="1">
    <source>
        <dbReference type="ARBA" id="ARBA00000085"/>
    </source>
</evidence>
<dbReference type="PANTHER" id="PTHR43547:SF2">
    <property type="entry name" value="HYBRID SIGNAL TRANSDUCTION HISTIDINE KINASE C"/>
    <property type="match status" value="1"/>
</dbReference>
<keyword evidence="4" id="KW-1133">Transmembrane helix</keyword>
<dbReference type="Pfam" id="PF13424">
    <property type="entry name" value="TPR_12"/>
    <property type="match status" value="1"/>
</dbReference>